<dbReference type="AlphaFoldDB" id="A0AAE3WF68"/>
<name>A0AAE3WF68_9RHOB</name>
<organism evidence="1 2">
    <name type="scientific">Marimonas arenosa</name>
    <dbReference type="NCBI Taxonomy" id="1795305"/>
    <lineage>
        <taxon>Bacteria</taxon>
        <taxon>Pseudomonadati</taxon>
        <taxon>Pseudomonadota</taxon>
        <taxon>Alphaproteobacteria</taxon>
        <taxon>Rhodobacterales</taxon>
        <taxon>Paracoccaceae</taxon>
        <taxon>Marimonas</taxon>
    </lineage>
</organism>
<keyword evidence="2" id="KW-1185">Reference proteome</keyword>
<dbReference type="InterPro" id="IPR007553">
    <property type="entry name" value="2-thiour_desulf"/>
</dbReference>
<evidence type="ECO:0000313" key="1">
    <source>
        <dbReference type="EMBL" id="MDQ2091514.1"/>
    </source>
</evidence>
<proteinExistence type="predicted"/>
<comment type="caution">
    <text evidence="1">The sequence shown here is derived from an EMBL/GenBank/DDBJ whole genome shotgun (WGS) entry which is preliminary data.</text>
</comment>
<gene>
    <name evidence="1" type="ORF">NO357_16555</name>
</gene>
<dbReference type="RefSeq" id="WP_306736801.1">
    <property type="nucleotide sequence ID" value="NZ_JANHAX010000005.1"/>
</dbReference>
<dbReference type="EMBL" id="JANHAX010000005">
    <property type="protein sequence ID" value="MDQ2091514.1"/>
    <property type="molecule type" value="Genomic_DNA"/>
</dbReference>
<reference evidence="1" key="1">
    <citation type="submission" date="2022-07" db="EMBL/GenBank/DDBJ databases">
        <authorList>
            <person name="Otstavnykh N."/>
            <person name="Isaeva M."/>
            <person name="Bystritskaya E."/>
        </authorList>
    </citation>
    <scope>NUCLEOTIDE SEQUENCE</scope>
    <source>
        <strain evidence="1">KCTC 52189</strain>
    </source>
</reference>
<sequence>MPHHHPFPQLADQRSGRVVFLSHCLLNQHTRYLGGACRSCCVQEIVQQCIALDLSMIQMPCPEELAWGGVLKRRFLQLYGLSRRWHLPGFAMAALAEVAGVLTRHQARRLARRVAQQIQDYSAAGWQVVGIVGVDGSPSCGVRQTVGLRAAVAAFAALDPATLTREAQNATISALVEPGNGLFITALRAAMAKRGLDVPILGHDLMAELRGETSPLDLETALGEA</sequence>
<evidence type="ECO:0000313" key="2">
    <source>
        <dbReference type="Proteomes" id="UP001226762"/>
    </source>
</evidence>
<accession>A0AAE3WF68</accession>
<protein>
    <submittedName>
        <fullName evidence="1">2-thiouracil desulfurase family protein</fullName>
    </submittedName>
</protein>
<dbReference type="Proteomes" id="UP001226762">
    <property type="component" value="Unassembled WGS sequence"/>
</dbReference>
<dbReference type="Pfam" id="PF04463">
    <property type="entry name" value="2-thiour_desulf"/>
    <property type="match status" value="1"/>
</dbReference>
<reference evidence="1" key="2">
    <citation type="submission" date="2023-02" db="EMBL/GenBank/DDBJ databases">
        <title>'Rhodoalgimonas zhirmunskyi' gen. nov., isolated from a red alga.</title>
        <authorList>
            <person name="Nedashkovskaya O.I."/>
            <person name="Otstavnykh N.Y."/>
            <person name="Bystritskaya E.P."/>
            <person name="Balabanova L.A."/>
            <person name="Isaeva M.P."/>
        </authorList>
    </citation>
    <scope>NUCLEOTIDE SEQUENCE</scope>
    <source>
        <strain evidence="1">KCTC 52189</strain>
    </source>
</reference>